<keyword evidence="1" id="KW-1133">Transmembrane helix</keyword>
<dbReference type="PANTHER" id="PTHR40031:SF1">
    <property type="entry name" value="MEMBRANE-BOUND METAL-DEPENDENT HYDROLASE"/>
    <property type="match status" value="1"/>
</dbReference>
<comment type="caution">
    <text evidence="2">The sequence shown here is derived from an EMBL/GenBank/DDBJ whole genome shotgun (WGS) entry which is preliminary data.</text>
</comment>
<keyword evidence="3" id="KW-1185">Reference proteome</keyword>
<gene>
    <name evidence="2" type="ORF">D2V17_06075</name>
</gene>
<reference evidence="2 3" key="1">
    <citation type="submission" date="2018-08" db="EMBL/GenBank/DDBJ databases">
        <title>Erythrobacter zhengii sp.nov., a bacterium isolated from deep-sea sediment.</title>
        <authorList>
            <person name="Fang C."/>
            <person name="Wu Y.-H."/>
            <person name="Sun C."/>
            <person name="Wang H."/>
            <person name="Cheng H."/>
            <person name="Meng F.-X."/>
            <person name="Wang C.-S."/>
            <person name="Xu X.-W."/>
        </authorList>
    </citation>
    <scope>NUCLEOTIDE SEQUENCE [LARGE SCALE GENOMIC DNA]</scope>
    <source>
        <strain evidence="2 3">CCTCC AB 2015396</strain>
    </source>
</reference>
<dbReference type="Pfam" id="PF04307">
    <property type="entry name" value="YdjM"/>
    <property type="match status" value="1"/>
</dbReference>
<feature type="transmembrane region" description="Helical" evidence="1">
    <location>
        <begin position="64"/>
        <end position="82"/>
    </location>
</feature>
<evidence type="ECO:0000313" key="2">
    <source>
        <dbReference type="EMBL" id="RIV89526.1"/>
    </source>
</evidence>
<keyword evidence="1" id="KW-0812">Transmembrane</keyword>
<proteinExistence type="predicted"/>
<keyword evidence="1" id="KW-0472">Membrane</keyword>
<feature type="transmembrane region" description="Helical" evidence="1">
    <location>
        <begin position="94"/>
        <end position="114"/>
    </location>
</feature>
<feature type="transmembrane region" description="Helical" evidence="1">
    <location>
        <begin position="170"/>
        <end position="192"/>
    </location>
</feature>
<dbReference type="GO" id="GO:0016787">
    <property type="term" value="F:hydrolase activity"/>
    <property type="evidence" value="ECO:0007669"/>
    <property type="project" value="UniProtKB-KW"/>
</dbReference>
<evidence type="ECO:0000313" key="3">
    <source>
        <dbReference type="Proteomes" id="UP000265366"/>
    </source>
</evidence>
<dbReference type="OrthoDB" id="110250at2"/>
<dbReference type="AlphaFoldDB" id="A0A3A1P9A6"/>
<dbReference type="PANTHER" id="PTHR40031">
    <property type="entry name" value="HYPOTHETICAL MEMBRANE SPANNING PROTEIN"/>
    <property type="match status" value="1"/>
</dbReference>
<evidence type="ECO:0000256" key="1">
    <source>
        <dbReference type="SAM" id="Phobius"/>
    </source>
</evidence>
<dbReference type="InterPro" id="IPR053170">
    <property type="entry name" value="Transcription_regulator"/>
</dbReference>
<feature type="transmembrane region" description="Helical" evidence="1">
    <location>
        <begin position="134"/>
        <end position="158"/>
    </location>
</feature>
<protein>
    <submittedName>
        <fullName evidence="2">Metal-dependent hydrolase</fullName>
    </submittedName>
</protein>
<sequence length="314" mass="34602">MDNLTHSLVGALIGQAGLKKKTGLAMPALIIGANLPDVDVTCFAWTTGLEYLAFRRGITHGPPALVLLPLALAGILWGYDRWQAKRGKRPEGRLPVHFGWLFALAFIACLTHPALDWMNTYGIRLLEPFSHRWFYGDVLFIIDLWLWLGMGLGLWLSLRREKRGQDWRKIGRVTLAGVLAYIGVNAGITYAAETAQFDAPHVSGQIAIGSPPPVVFWRRSTIVGTANDWWVRNSGSGALEPITEQRCEWPDTDALRQTNSQLDAFLFWSRAPFAARAEDGSVVLHDARYYGGGVTSSFTLALPDVACEEPAAGD</sequence>
<organism evidence="2 3">
    <name type="scientific">Aurantiacibacter xanthus</name>
    <dbReference type="NCBI Taxonomy" id="1784712"/>
    <lineage>
        <taxon>Bacteria</taxon>
        <taxon>Pseudomonadati</taxon>
        <taxon>Pseudomonadota</taxon>
        <taxon>Alphaproteobacteria</taxon>
        <taxon>Sphingomonadales</taxon>
        <taxon>Erythrobacteraceae</taxon>
        <taxon>Aurantiacibacter</taxon>
    </lineage>
</organism>
<dbReference type="Proteomes" id="UP000265366">
    <property type="component" value="Unassembled WGS sequence"/>
</dbReference>
<keyword evidence="2" id="KW-0378">Hydrolase</keyword>
<dbReference type="InterPro" id="IPR007404">
    <property type="entry name" value="YdjM-like"/>
</dbReference>
<dbReference type="RefSeq" id="WP_119592209.1">
    <property type="nucleotide sequence ID" value="NZ_QXFM01000061.1"/>
</dbReference>
<accession>A0A3A1P9A6</accession>
<dbReference type="EMBL" id="QXFM01000061">
    <property type="protein sequence ID" value="RIV89526.1"/>
    <property type="molecule type" value="Genomic_DNA"/>
</dbReference>
<name>A0A3A1P9A6_9SPHN</name>